<comment type="caution">
    <text evidence="1">The sequence shown here is derived from an EMBL/GenBank/DDBJ whole genome shotgun (WGS) entry which is preliminary data.</text>
</comment>
<organism evidence="1 2">
    <name type="scientific">Ceyx cyanopectus</name>
    <name type="common">Indigo-banded kingfisher</name>
    <dbReference type="NCBI Taxonomy" id="390723"/>
    <lineage>
        <taxon>Eukaryota</taxon>
        <taxon>Metazoa</taxon>
        <taxon>Chordata</taxon>
        <taxon>Craniata</taxon>
        <taxon>Vertebrata</taxon>
        <taxon>Euteleostomi</taxon>
        <taxon>Archelosauria</taxon>
        <taxon>Archosauria</taxon>
        <taxon>Dinosauria</taxon>
        <taxon>Saurischia</taxon>
        <taxon>Theropoda</taxon>
        <taxon>Coelurosauria</taxon>
        <taxon>Aves</taxon>
        <taxon>Neognathae</taxon>
        <taxon>Neoaves</taxon>
        <taxon>Telluraves</taxon>
        <taxon>Coraciimorphae</taxon>
        <taxon>Coraciiformes</taxon>
        <taxon>Alcedinidae</taxon>
        <taxon>Ceyx</taxon>
    </lineage>
</organism>
<sequence length="73" mass="7693">AALRERYLRVLAASRGLRGRFRFRSGLEASGVLGAVDLESAAFQVDGLGTPLGVQEAALLRGGDLLSFSFLVA</sequence>
<reference evidence="1 2" key="1">
    <citation type="submission" date="2020-02" db="EMBL/GenBank/DDBJ databases">
        <title>Bird 10,000 Genomes (B10K) Project - Family phase.</title>
        <authorList>
            <person name="Zhang G."/>
        </authorList>
    </citation>
    <scope>NUCLEOTIDE SEQUENCE [LARGE SCALE GENOMIC DNA]</scope>
    <source>
        <strain evidence="1">B10K-DU-013-51</strain>
        <tissue evidence="1">Mixed tissue sample</tissue>
    </source>
</reference>
<dbReference type="OrthoDB" id="70763at2759"/>
<dbReference type="Gene3D" id="2.30.30.100">
    <property type="match status" value="1"/>
</dbReference>
<dbReference type="Proteomes" id="UP000586704">
    <property type="component" value="Unassembled WGS sequence"/>
</dbReference>
<keyword evidence="2" id="KW-1185">Reference proteome</keyword>
<proteinExistence type="predicted"/>
<feature type="non-terminal residue" evidence="1">
    <location>
        <position position="73"/>
    </location>
</feature>
<name>A0A7L4NQP3_9AVES</name>
<gene>
    <name evidence="1" type="primary">Gemin7</name>
    <name evidence="1" type="ORF">CEYCYA_R12252</name>
</gene>
<dbReference type="EMBL" id="VYZU01186708">
    <property type="protein sequence ID" value="NXY91732.1"/>
    <property type="molecule type" value="Genomic_DNA"/>
</dbReference>
<dbReference type="GO" id="GO:0000387">
    <property type="term" value="P:spliceosomal snRNP assembly"/>
    <property type="evidence" value="ECO:0007669"/>
    <property type="project" value="TreeGrafter"/>
</dbReference>
<dbReference type="PANTHER" id="PTHR14679:SF1">
    <property type="entry name" value="GEM-ASSOCIATED PROTEIN 7"/>
    <property type="match status" value="1"/>
</dbReference>
<dbReference type="AlphaFoldDB" id="A0A7L4NQP3"/>
<dbReference type="InterPro" id="IPR020338">
    <property type="entry name" value="SMN_gemin7"/>
</dbReference>
<feature type="non-terminal residue" evidence="1">
    <location>
        <position position="1"/>
    </location>
</feature>
<accession>A0A7L4NQP3</accession>
<dbReference type="PANTHER" id="PTHR14679">
    <property type="entry name" value="GEM-ASSOCIATED PROTEIN 7"/>
    <property type="match status" value="1"/>
</dbReference>
<evidence type="ECO:0000313" key="2">
    <source>
        <dbReference type="Proteomes" id="UP000586704"/>
    </source>
</evidence>
<dbReference type="GO" id="GO:0034719">
    <property type="term" value="C:SMN-Sm protein complex"/>
    <property type="evidence" value="ECO:0007669"/>
    <property type="project" value="InterPro"/>
</dbReference>
<protein>
    <submittedName>
        <fullName evidence="1">GEMI7 protein</fullName>
    </submittedName>
</protein>
<evidence type="ECO:0000313" key="1">
    <source>
        <dbReference type="EMBL" id="NXY91732.1"/>
    </source>
</evidence>
<dbReference type="Pfam" id="PF11095">
    <property type="entry name" value="Gemin7"/>
    <property type="match status" value="1"/>
</dbReference>